<sequence>MTVQTWPLAAWGGWFAVVAVAAAVYALSAWRRRWAPWRWAVFASGCVFTLLAAWGLNNPLASMTGYTVALMTLGQVVSPLLLLGFPLSARTAWHQGRNRVWAAWLLDPWVTFAVFVLLTLGVNLPGVFNTALADALFSAPIGLLVMLAGLMVWAQLLDGSRAIARRWVAGIYGWALGLPMMVIAAVWVWSGHVLYTPYLDVLCIWNLSPLDDQHYAGLVMLVAGLPLQLRSAWLLIMPGGEGQDEY</sequence>
<proteinExistence type="predicted"/>
<dbReference type="Pfam" id="PF09678">
    <property type="entry name" value="Caa3_CtaG"/>
    <property type="match status" value="1"/>
</dbReference>
<feature type="transmembrane region" description="Helical" evidence="6">
    <location>
        <begin position="39"/>
        <end position="56"/>
    </location>
</feature>
<dbReference type="AlphaFoldDB" id="A0A1J5R5N3"/>
<keyword evidence="5 6" id="KW-0472">Membrane</keyword>
<evidence type="ECO:0000256" key="2">
    <source>
        <dbReference type="ARBA" id="ARBA00022475"/>
    </source>
</evidence>
<feature type="transmembrane region" description="Helical" evidence="6">
    <location>
        <begin position="68"/>
        <end position="89"/>
    </location>
</feature>
<feature type="transmembrane region" description="Helical" evidence="6">
    <location>
        <begin position="215"/>
        <end position="236"/>
    </location>
</feature>
<dbReference type="EMBL" id="MLJW01000699">
    <property type="protein sequence ID" value="OIQ83477.1"/>
    <property type="molecule type" value="Genomic_DNA"/>
</dbReference>
<evidence type="ECO:0000256" key="4">
    <source>
        <dbReference type="ARBA" id="ARBA00022989"/>
    </source>
</evidence>
<evidence type="ECO:0000256" key="3">
    <source>
        <dbReference type="ARBA" id="ARBA00022692"/>
    </source>
</evidence>
<reference evidence="7" key="1">
    <citation type="submission" date="2016-10" db="EMBL/GenBank/DDBJ databases">
        <title>Sequence of Gallionella enrichment culture.</title>
        <authorList>
            <person name="Poehlein A."/>
            <person name="Muehling M."/>
            <person name="Daniel R."/>
        </authorList>
    </citation>
    <scope>NUCLEOTIDE SEQUENCE</scope>
</reference>
<dbReference type="GO" id="GO:0005886">
    <property type="term" value="C:plasma membrane"/>
    <property type="evidence" value="ECO:0007669"/>
    <property type="project" value="UniProtKB-SubCell"/>
</dbReference>
<keyword evidence="2" id="KW-1003">Cell membrane</keyword>
<evidence type="ECO:0000256" key="1">
    <source>
        <dbReference type="ARBA" id="ARBA00004651"/>
    </source>
</evidence>
<feature type="transmembrane region" description="Helical" evidence="6">
    <location>
        <begin position="169"/>
        <end position="189"/>
    </location>
</feature>
<evidence type="ECO:0000256" key="5">
    <source>
        <dbReference type="ARBA" id="ARBA00023136"/>
    </source>
</evidence>
<accession>A0A1J5R5N3</accession>
<dbReference type="InterPro" id="IPR019108">
    <property type="entry name" value="Caa3_assmbl_CtaG-rel"/>
</dbReference>
<feature type="transmembrane region" description="Helical" evidence="6">
    <location>
        <begin position="136"/>
        <end position="157"/>
    </location>
</feature>
<comment type="subcellular location">
    <subcellularLocation>
        <location evidence="1">Cell membrane</location>
        <topology evidence="1">Multi-pass membrane protein</topology>
    </subcellularLocation>
</comment>
<keyword evidence="4 6" id="KW-1133">Transmembrane helix</keyword>
<feature type="transmembrane region" description="Helical" evidence="6">
    <location>
        <begin position="6"/>
        <end position="27"/>
    </location>
</feature>
<keyword evidence="3 6" id="KW-0812">Transmembrane</keyword>
<evidence type="ECO:0000313" key="7">
    <source>
        <dbReference type="EMBL" id="OIQ83477.1"/>
    </source>
</evidence>
<comment type="caution">
    <text evidence="7">The sequence shown here is derived from an EMBL/GenBank/DDBJ whole genome shotgun (WGS) entry which is preliminary data.</text>
</comment>
<evidence type="ECO:0000256" key="6">
    <source>
        <dbReference type="SAM" id="Phobius"/>
    </source>
</evidence>
<organism evidence="7">
    <name type="scientific">mine drainage metagenome</name>
    <dbReference type="NCBI Taxonomy" id="410659"/>
    <lineage>
        <taxon>unclassified sequences</taxon>
        <taxon>metagenomes</taxon>
        <taxon>ecological metagenomes</taxon>
    </lineage>
</organism>
<feature type="transmembrane region" description="Helical" evidence="6">
    <location>
        <begin position="101"/>
        <end position="124"/>
    </location>
</feature>
<name>A0A1J5R5N3_9ZZZZ</name>
<gene>
    <name evidence="7" type="ORF">GALL_347140</name>
</gene>
<protein>
    <submittedName>
        <fullName evidence="7">Cytochrome c oxidase caa3 assembly factor (Caa3_CtaG)</fullName>
    </submittedName>
</protein>